<reference evidence="3 4" key="1">
    <citation type="submission" date="2019-01" db="EMBL/GenBank/DDBJ databases">
        <title>Whole Genome of Ornithobacterium rhinotracheale FARPER-174b.</title>
        <authorList>
            <person name="Tataje-Lavanda L.A."/>
            <person name="Montalvan A."/>
            <person name="Montesinos R."/>
            <person name="Zimic M."/>
            <person name="Fernandez-Sanchez M."/>
            <person name="Fernandez-Diaz M."/>
        </authorList>
    </citation>
    <scope>NUCLEOTIDE SEQUENCE [LARGE SCALE GENOMIC DNA]</scope>
    <source>
        <strain evidence="3 4">FARPER-174b</strain>
    </source>
</reference>
<dbReference type="PANTHER" id="PTHR30595:SF6">
    <property type="entry name" value="SCHLAFEN ALBA-2 DOMAIN-CONTAINING PROTEIN"/>
    <property type="match status" value="1"/>
</dbReference>
<dbReference type="Gene3D" id="3.30.565.60">
    <property type="match status" value="1"/>
</dbReference>
<dbReference type="Pfam" id="PF04326">
    <property type="entry name" value="SLFN_AlbA_2"/>
    <property type="match status" value="1"/>
</dbReference>
<evidence type="ECO:0000313" key="3">
    <source>
        <dbReference type="EMBL" id="QAR30418.1"/>
    </source>
</evidence>
<gene>
    <name evidence="3" type="ORF">EQP59_03140</name>
</gene>
<evidence type="ECO:0000259" key="2">
    <source>
        <dbReference type="Pfam" id="PF04326"/>
    </source>
</evidence>
<dbReference type="Gene3D" id="3.30.950.30">
    <property type="entry name" value="Schlafen, AAA domain"/>
    <property type="match status" value="1"/>
</dbReference>
<feature type="domain" description="Schlafen AlbA-2" evidence="2">
    <location>
        <begin position="17"/>
        <end position="142"/>
    </location>
</feature>
<dbReference type="Pfam" id="PF13749">
    <property type="entry name" value="HATPase_c_4"/>
    <property type="match status" value="1"/>
</dbReference>
<dbReference type="InterPro" id="IPR038461">
    <property type="entry name" value="Schlafen_AlbA_2_dom_sf"/>
</dbReference>
<name>A0A3R5UTX3_ORNRH</name>
<dbReference type="AlphaFoldDB" id="A0A3R5UTX3"/>
<dbReference type="EMBL" id="CP035107">
    <property type="protein sequence ID" value="QAR30418.1"/>
    <property type="molecule type" value="Genomic_DNA"/>
</dbReference>
<organism evidence="3 4">
    <name type="scientific">Ornithobacterium rhinotracheale</name>
    <dbReference type="NCBI Taxonomy" id="28251"/>
    <lineage>
        <taxon>Bacteria</taxon>
        <taxon>Pseudomonadati</taxon>
        <taxon>Bacteroidota</taxon>
        <taxon>Flavobacteriia</taxon>
        <taxon>Flavobacteriales</taxon>
        <taxon>Weeksellaceae</taxon>
        <taxon>Ornithobacterium</taxon>
    </lineage>
</organism>
<dbReference type="Proteomes" id="UP000287701">
    <property type="component" value="Chromosome"/>
</dbReference>
<dbReference type="OrthoDB" id="9807907at2"/>
<proteinExistence type="predicted"/>
<evidence type="ECO:0000313" key="4">
    <source>
        <dbReference type="Proteomes" id="UP000287701"/>
    </source>
</evidence>
<sequence>MELKELLDQLNHSDECNYIEAKKGTRIDTSILETVCAFSNEPGLGGGYILLGVTEEENTPFRSYTIAGVQNPDKLQLDLSTQCADRFNVTVRPQIDIESYEGKNIVKVYVPEIAERSKPVYFKNTGLPKGAYRRIGSSDQRCTDDDLLIFYQTEETFDSNIVQEASWEDISGDAIEQYRKLRYNVNQYAEELQYSDEDLLYSLGCAKKVEGKYIPTYAGLLLFGSRMAHRRLLPMVRVDYIQVPGNEWIKDPENRFTTIDMRGSLLEMVQRVFSQITDDLPKGFLLPEGELQAESIGLPSRVLREAIVNSLIHRSYREHQPIQVIRYSNRLEIKNPGFSLKPEDYLGEPGSKNRNPNIAAVFHETNLAETKGSGIGSMRKLMEKANLLPPTFESDHGRNTFTARLLLHHFLGTEDIEWLSHFDPFELNENQKRGLILLREMGALDNSTYRQTNNLDTHKATMDLRDLSKKGLLIQKAKGRSTYYIPGKNLSTPAKDLSTPAKDLSTPAKDLSTPAKDLSTPAKDLSTLPEIGEELREKIKNLGQRERDNDKMMSIIAEICNNDYVRLADIAKILGRSEEHIKKKYLREMIASGILSYKYPDMINHPSQAYKTTKK</sequence>
<feature type="region of interest" description="Disordered" evidence="1">
    <location>
        <begin position="494"/>
        <end position="523"/>
    </location>
</feature>
<dbReference type="InterPro" id="IPR007421">
    <property type="entry name" value="Schlafen_AlbA_2_dom"/>
</dbReference>
<accession>A0A3R5UTX3</accession>
<evidence type="ECO:0000256" key="1">
    <source>
        <dbReference type="SAM" id="MobiDB-lite"/>
    </source>
</evidence>
<dbReference type="PANTHER" id="PTHR30595">
    <property type="entry name" value="GLPR-RELATED TRANSCRIPTIONAL REPRESSOR"/>
    <property type="match status" value="1"/>
</dbReference>
<dbReference type="InterPro" id="IPR038475">
    <property type="entry name" value="RecG_C_sf"/>
</dbReference>
<dbReference type="RefSeq" id="WP_128500909.1">
    <property type="nucleotide sequence ID" value="NZ_CP035107.1"/>
</dbReference>
<protein>
    <submittedName>
        <fullName evidence="3">AAA family ATPase</fullName>
    </submittedName>
</protein>